<dbReference type="SMART" id="SM00871">
    <property type="entry name" value="AraC_E_bind"/>
    <property type="match status" value="1"/>
</dbReference>
<dbReference type="AlphaFoldDB" id="A0A3D9KG25"/>
<keyword evidence="3" id="KW-1185">Reference proteome</keyword>
<dbReference type="PANTHER" id="PTHR36444:SF3">
    <property type="entry name" value="TRANSCRIPTIONAL ACTIVATOR, PUTATIVE-RELATED"/>
    <property type="match status" value="1"/>
</dbReference>
<evidence type="ECO:0000313" key="3">
    <source>
        <dbReference type="Proteomes" id="UP000256977"/>
    </source>
</evidence>
<dbReference type="InterPro" id="IPR004360">
    <property type="entry name" value="Glyas_Fos-R_dOase_dom"/>
</dbReference>
<comment type="caution">
    <text evidence="2">The sequence shown here is derived from an EMBL/GenBank/DDBJ whole genome shotgun (WGS) entry which is preliminary data.</text>
</comment>
<dbReference type="PROSITE" id="PS51819">
    <property type="entry name" value="VOC"/>
    <property type="match status" value="2"/>
</dbReference>
<dbReference type="PANTHER" id="PTHR36444">
    <property type="entry name" value="TRANSCRIPTIONAL REGULATOR PROTEIN YOBU-RELATED"/>
    <property type="match status" value="1"/>
</dbReference>
<evidence type="ECO:0000259" key="1">
    <source>
        <dbReference type="PROSITE" id="PS51819"/>
    </source>
</evidence>
<dbReference type="SUPFAM" id="SSF54593">
    <property type="entry name" value="Glyoxalase/Bleomycin resistance protein/Dihydroxybiphenyl dioxygenase"/>
    <property type="match status" value="2"/>
</dbReference>
<dbReference type="EMBL" id="QRDZ01000005">
    <property type="protein sequence ID" value="RED85076.1"/>
    <property type="molecule type" value="Genomic_DNA"/>
</dbReference>
<feature type="domain" description="VOC" evidence="1">
    <location>
        <begin position="171"/>
        <end position="287"/>
    </location>
</feature>
<accession>A0A3D9KG25</accession>
<gene>
    <name evidence="2" type="ORF">DFP98_10580</name>
</gene>
<dbReference type="Pfam" id="PF00903">
    <property type="entry name" value="Glyoxalase"/>
    <property type="match status" value="2"/>
</dbReference>
<feature type="domain" description="VOC" evidence="1">
    <location>
        <begin position="305"/>
        <end position="417"/>
    </location>
</feature>
<sequence length="419" mass="47064">MILETRIVWKEPFKAVGQKIRYKPSRDIAPSENEIARLWQRFNPRCDEIPHKNGECYGLCIIEPDMHPGDAFDYVAAVGVTAFADIPEGMVADTFEGGLYAVVTRKGPIDELGATFDYYHGEWLPNSEYTCRAGAEVEFYDSRYLGNDNPESVMELWFPIRSKRELPIENRVASLFVHVSDLRRAAEWYSQLLGLPLIEERLNGGPVYWLSLPGTGIVLDSDAYNRQNPDWREEMQPLFMLAVPEIDEAYAYVVERTQVFGEIERHGSMAYFNFADSEGNSVMACWSADAGREDRLNGDSPVAAQIAGVFVDVTDMRRASGWYTDLLGLPLDEERALQAVYSVPVAKGAALLLDSNRHAQGQSFSIRCMFDTKDIQTACAYAEKQGFEFHSGIEDHGAVAFFVLKDPDGNLIMVCESRG</sequence>
<dbReference type="InterPro" id="IPR011256">
    <property type="entry name" value="Reg_factor_effector_dom_sf"/>
</dbReference>
<dbReference type="Pfam" id="PF06445">
    <property type="entry name" value="GyrI-like"/>
    <property type="match status" value="1"/>
</dbReference>
<protein>
    <submittedName>
        <fullName evidence="2">Putative transcriptional regulator YdeE</fullName>
    </submittedName>
</protein>
<dbReference type="Gene3D" id="3.20.80.10">
    <property type="entry name" value="Regulatory factor, effector binding domain"/>
    <property type="match status" value="1"/>
</dbReference>
<dbReference type="InterPro" id="IPR010499">
    <property type="entry name" value="AraC_E-bd"/>
</dbReference>
<dbReference type="InterPro" id="IPR053182">
    <property type="entry name" value="YobU-like_regulator"/>
</dbReference>
<dbReference type="InterPro" id="IPR037523">
    <property type="entry name" value="VOC_core"/>
</dbReference>
<dbReference type="Gene3D" id="3.10.180.10">
    <property type="entry name" value="2,3-Dihydroxybiphenyl 1,2-Dioxygenase, domain 1"/>
    <property type="match status" value="2"/>
</dbReference>
<name>A0A3D9KG25_9BACL</name>
<dbReference type="SUPFAM" id="SSF55136">
    <property type="entry name" value="Probable bacterial effector-binding domain"/>
    <property type="match status" value="1"/>
</dbReference>
<dbReference type="InterPro" id="IPR029442">
    <property type="entry name" value="GyrI-like"/>
</dbReference>
<evidence type="ECO:0000313" key="2">
    <source>
        <dbReference type="EMBL" id="RED85076.1"/>
    </source>
</evidence>
<dbReference type="InterPro" id="IPR029068">
    <property type="entry name" value="Glyas_Bleomycin-R_OHBP_Dase"/>
</dbReference>
<dbReference type="RefSeq" id="WP_181917563.1">
    <property type="nucleotide sequence ID" value="NZ_QRDZ01000005.1"/>
</dbReference>
<organism evidence="2 3">
    <name type="scientific">Cohnella phaseoli</name>
    <dbReference type="NCBI Taxonomy" id="456490"/>
    <lineage>
        <taxon>Bacteria</taxon>
        <taxon>Bacillati</taxon>
        <taxon>Bacillota</taxon>
        <taxon>Bacilli</taxon>
        <taxon>Bacillales</taxon>
        <taxon>Paenibacillaceae</taxon>
        <taxon>Cohnella</taxon>
    </lineage>
</organism>
<reference evidence="2 3" key="1">
    <citation type="submission" date="2018-07" db="EMBL/GenBank/DDBJ databases">
        <title>Genomic Encyclopedia of Type Strains, Phase III (KMG-III): the genomes of soil and plant-associated and newly described type strains.</title>
        <authorList>
            <person name="Whitman W."/>
        </authorList>
    </citation>
    <scope>NUCLEOTIDE SEQUENCE [LARGE SCALE GENOMIC DNA]</scope>
    <source>
        <strain evidence="2 3">CECT 7287</strain>
    </source>
</reference>
<dbReference type="Proteomes" id="UP000256977">
    <property type="component" value="Unassembled WGS sequence"/>
</dbReference>
<proteinExistence type="predicted"/>